<dbReference type="HOGENOM" id="CLU_203307_1_0_10"/>
<keyword evidence="2" id="KW-1185">Reference proteome</keyword>
<protein>
    <submittedName>
        <fullName evidence="1">Uncharacterized protein</fullName>
    </submittedName>
</protein>
<accession>H1Y468</accession>
<dbReference type="Proteomes" id="UP000002774">
    <property type="component" value="Chromosome"/>
</dbReference>
<evidence type="ECO:0000313" key="1">
    <source>
        <dbReference type="EMBL" id="EHQ24804.1"/>
    </source>
</evidence>
<reference evidence="1" key="1">
    <citation type="submission" date="2011-09" db="EMBL/GenBank/DDBJ databases">
        <title>The permanent draft genome of Mucilaginibacter paludis DSM 18603.</title>
        <authorList>
            <consortium name="US DOE Joint Genome Institute (JGI-PGF)"/>
            <person name="Lucas S."/>
            <person name="Han J."/>
            <person name="Lapidus A."/>
            <person name="Bruce D."/>
            <person name="Goodwin L."/>
            <person name="Pitluck S."/>
            <person name="Peters L."/>
            <person name="Kyrpides N."/>
            <person name="Mavromatis K."/>
            <person name="Ivanova N."/>
            <person name="Mikhailova N."/>
            <person name="Held B."/>
            <person name="Detter J.C."/>
            <person name="Tapia R."/>
            <person name="Han C."/>
            <person name="Land M."/>
            <person name="Hauser L."/>
            <person name="Markowitz V."/>
            <person name="Cheng J.-F."/>
            <person name="Hugenholtz P."/>
            <person name="Woyke T."/>
            <person name="Wu D."/>
            <person name="Tindall B."/>
            <person name="Brambilla E."/>
            <person name="Klenk H.-P."/>
            <person name="Eisen J.A."/>
        </authorList>
    </citation>
    <scope>NUCLEOTIDE SEQUENCE [LARGE SCALE GENOMIC DNA]</scope>
    <source>
        <strain evidence="1">DSM 18603</strain>
    </source>
</reference>
<proteinExistence type="predicted"/>
<gene>
    <name evidence="1" type="ORF">Mucpa_0615</name>
</gene>
<dbReference type="AlphaFoldDB" id="H1Y468"/>
<name>H1Y468_9SPHI</name>
<evidence type="ECO:0000313" key="2">
    <source>
        <dbReference type="Proteomes" id="UP000002774"/>
    </source>
</evidence>
<dbReference type="STRING" id="714943.Mucpa_0615"/>
<dbReference type="eggNOG" id="ENOG5033J7K">
    <property type="taxonomic scope" value="Bacteria"/>
</dbReference>
<sequence>MLPDKRSITPEKAVEILKKHGTEITVDQAKLMLDFLYKFAKLALDQVFKR</sequence>
<dbReference type="EMBL" id="CM001403">
    <property type="protein sequence ID" value="EHQ24804.1"/>
    <property type="molecule type" value="Genomic_DNA"/>
</dbReference>
<organism evidence="1 2">
    <name type="scientific">Mucilaginibacter paludis DSM 18603</name>
    <dbReference type="NCBI Taxonomy" id="714943"/>
    <lineage>
        <taxon>Bacteria</taxon>
        <taxon>Pseudomonadati</taxon>
        <taxon>Bacteroidota</taxon>
        <taxon>Sphingobacteriia</taxon>
        <taxon>Sphingobacteriales</taxon>
        <taxon>Sphingobacteriaceae</taxon>
        <taxon>Mucilaginibacter</taxon>
    </lineage>
</organism>